<sequence>MPRPGRFRQRGGVIEAHELTKRYGRVTAVNELSFTVRPGVVTGFLGPNGAGKTTTLRMILGLNAPTGGTVTVGGRPFRSRPRGLRHVGALLDAGDVHGGRSALAHLSALARGNAVPRSRVHEVLDEVGLAGVARRRIGGFSLGMKQRLGIAAALLGDPPVLMFDEPLNGLDPEGVLWLRGLLRGLAAEGRVVFISSHMMSEMEHTADHLLVIGRGRLIASEPLAEFAARASRPSVTVRTPDPAALAALATGAGATVHREEDGACTVTGLSADRISELAYEHRVMLHEVTPRGSALEQAFMELTAGSAEFLTEAEPGRGAGPEEER</sequence>
<name>A0ABN3JV75_9ACTN</name>
<keyword evidence="4" id="KW-0067">ATP-binding</keyword>
<keyword evidence="3" id="KW-0547">Nucleotide-binding</keyword>
<keyword evidence="7" id="KW-1185">Reference proteome</keyword>
<proteinExistence type="inferred from homology"/>
<dbReference type="PANTHER" id="PTHR43335">
    <property type="entry name" value="ABC TRANSPORTER, ATP-BINDING PROTEIN"/>
    <property type="match status" value="1"/>
</dbReference>
<dbReference type="PROSITE" id="PS00211">
    <property type="entry name" value="ABC_TRANSPORTER_1"/>
    <property type="match status" value="1"/>
</dbReference>
<comment type="caution">
    <text evidence="6">The sequence shown here is derived from an EMBL/GenBank/DDBJ whole genome shotgun (WGS) entry which is preliminary data.</text>
</comment>
<dbReference type="InterPro" id="IPR003439">
    <property type="entry name" value="ABC_transporter-like_ATP-bd"/>
</dbReference>
<dbReference type="PANTHER" id="PTHR43335:SF4">
    <property type="entry name" value="ABC TRANSPORTER, ATP-BINDING PROTEIN"/>
    <property type="match status" value="1"/>
</dbReference>
<dbReference type="EMBL" id="BAAARW010000024">
    <property type="protein sequence ID" value="GAA2440479.1"/>
    <property type="molecule type" value="Genomic_DNA"/>
</dbReference>
<dbReference type="PROSITE" id="PS50893">
    <property type="entry name" value="ABC_TRANSPORTER_2"/>
    <property type="match status" value="1"/>
</dbReference>
<gene>
    <name evidence="6" type="ORF">GCM10010191_65360</name>
</gene>
<protein>
    <recommendedName>
        <fullName evidence="5">ABC transporter domain-containing protein</fullName>
    </recommendedName>
</protein>
<accession>A0ABN3JV75</accession>
<comment type="similarity">
    <text evidence="1">Belongs to the ABC transporter superfamily.</text>
</comment>
<dbReference type="InterPro" id="IPR017871">
    <property type="entry name" value="ABC_transporter-like_CS"/>
</dbReference>
<dbReference type="InterPro" id="IPR003593">
    <property type="entry name" value="AAA+_ATPase"/>
</dbReference>
<evidence type="ECO:0000259" key="5">
    <source>
        <dbReference type="PROSITE" id="PS50893"/>
    </source>
</evidence>
<feature type="domain" description="ABC transporter" evidence="5">
    <location>
        <begin position="14"/>
        <end position="239"/>
    </location>
</feature>
<dbReference type="SUPFAM" id="SSF52540">
    <property type="entry name" value="P-loop containing nucleoside triphosphate hydrolases"/>
    <property type="match status" value="1"/>
</dbReference>
<organism evidence="6 7">
    <name type="scientific">Actinomadura vinacea</name>
    <dbReference type="NCBI Taxonomy" id="115336"/>
    <lineage>
        <taxon>Bacteria</taxon>
        <taxon>Bacillati</taxon>
        <taxon>Actinomycetota</taxon>
        <taxon>Actinomycetes</taxon>
        <taxon>Streptosporangiales</taxon>
        <taxon>Thermomonosporaceae</taxon>
        <taxon>Actinomadura</taxon>
    </lineage>
</organism>
<evidence type="ECO:0000256" key="2">
    <source>
        <dbReference type="ARBA" id="ARBA00022448"/>
    </source>
</evidence>
<reference evidence="6 7" key="1">
    <citation type="journal article" date="2019" name="Int. J. Syst. Evol. Microbiol.">
        <title>The Global Catalogue of Microorganisms (GCM) 10K type strain sequencing project: providing services to taxonomists for standard genome sequencing and annotation.</title>
        <authorList>
            <consortium name="The Broad Institute Genomics Platform"/>
            <consortium name="The Broad Institute Genome Sequencing Center for Infectious Disease"/>
            <person name="Wu L."/>
            <person name="Ma J."/>
        </authorList>
    </citation>
    <scope>NUCLEOTIDE SEQUENCE [LARGE SCALE GENOMIC DNA]</scope>
    <source>
        <strain evidence="6 7">JCM 3325</strain>
    </source>
</reference>
<evidence type="ECO:0000256" key="4">
    <source>
        <dbReference type="ARBA" id="ARBA00022840"/>
    </source>
</evidence>
<dbReference type="Gene3D" id="3.40.50.300">
    <property type="entry name" value="P-loop containing nucleotide triphosphate hydrolases"/>
    <property type="match status" value="1"/>
</dbReference>
<evidence type="ECO:0000256" key="3">
    <source>
        <dbReference type="ARBA" id="ARBA00022741"/>
    </source>
</evidence>
<evidence type="ECO:0000313" key="6">
    <source>
        <dbReference type="EMBL" id="GAA2440479.1"/>
    </source>
</evidence>
<dbReference type="InterPro" id="IPR027417">
    <property type="entry name" value="P-loop_NTPase"/>
</dbReference>
<keyword evidence="2" id="KW-0813">Transport</keyword>
<evidence type="ECO:0000313" key="7">
    <source>
        <dbReference type="Proteomes" id="UP001501231"/>
    </source>
</evidence>
<dbReference type="Proteomes" id="UP001501231">
    <property type="component" value="Unassembled WGS sequence"/>
</dbReference>
<evidence type="ECO:0000256" key="1">
    <source>
        <dbReference type="ARBA" id="ARBA00005417"/>
    </source>
</evidence>
<dbReference type="Pfam" id="PF00005">
    <property type="entry name" value="ABC_tran"/>
    <property type="match status" value="1"/>
</dbReference>
<dbReference type="SMART" id="SM00382">
    <property type="entry name" value="AAA"/>
    <property type="match status" value="1"/>
</dbReference>